<sequence length="95" mass="10706">MEVMSLLIKSEYRRKEISSTVVCLNQNSVGINSLTEVSGQSLFLQPLSLPLLVFAESLFFLTIITLLLIKIKTNYFTVIRSRSQLQTIGVVWLVA</sequence>
<keyword evidence="3" id="KW-1185">Reference proteome</keyword>
<keyword evidence="1" id="KW-1133">Transmembrane helix</keyword>
<name>A0ABP0H035_CLALP</name>
<evidence type="ECO:0000313" key="2">
    <source>
        <dbReference type="EMBL" id="CAK8697357.1"/>
    </source>
</evidence>
<feature type="transmembrane region" description="Helical" evidence="1">
    <location>
        <begin position="47"/>
        <end position="69"/>
    </location>
</feature>
<keyword evidence="1" id="KW-0472">Membrane</keyword>
<comment type="caution">
    <text evidence="2">The sequence shown here is derived from an EMBL/GenBank/DDBJ whole genome shotgun (WGS) entry which is preliminary data.</text>
</comment>
<evidence type="ECO:0000256" key="1">
    <source>
        <dbReference type="SAM" id="Phobius"/>
    </source>
</evidence>
<reference evidence="2 3" key="1">
    <citation type="submission" date="2024-02" db="EMBL/GenBank/DDBJ databases">
        <authorList>
            <person name="Daric V."/>
            <person name="Darras S."/>
        </authorList>
    </citation>
    <scope>NUCLEOTIDE SEQUENCE [LARGE SCALE GENOMIC DNA]</scope>
</reference>
<dbReference type="EMBL" id="CAWYQH010000163">
    <property type="protein sequence ID" value="CAK8697357.1"/>
    <property type="molecule type" value="Genomic_DNA"/>
</dbReference>
<protein>
    <submittedName>
        <fullName evidence="2">Uncharacterized protein</fullName>
    </submittedName>
</protein>
<proteinExistence type="predicted"/>
<accession>A0ABP0H035</accession>
<evidence type="ECO:0000313" key="3">
    <source>
        <dbReference type="Proteomes" id="UP001642483"/>
    </source>
</evidence>
<dbReference type="Proteomes" id="UP001642483">
    <property type="component" value="Unassembled WGS sequence"/>
</dbReference>
<organism evidence="2 3">
    <name type="scientific">Clavelina lepadiformis</name>
    <name type="common">Light-bulb sea squirt</name>
    <name type="synonym">Ascidia lepadiformis</name>
    <dbReference type="NCBI Taxonomy" id="159417"/>
    <lineage>
        <taxon>Eukaryota</taxon>
        <taxon>Metazoa</taxon>
        <taxon>Chordata</taxon>
        <taxon>Tunicata</taxon>
        <taxon>Ascidiacea</taxon>
        <taxon>Aplousobranchia</taxon>
        <taxon>Clavelinidae</taxon>
        <taxon>Clavelina</taxon>
    </lineage>
</organism>
<keyword evidence="1" id="KW-0812">Transmembrane</keyword>
<gene>
    <name evidence="2" type="ORF">CVLEPA_LOCUS30600</name>
</gene>